<comment type="caution">
    <text evidence="3">The sequence shown here is derived from an EMBL/GenBank/DDBJ whole genome shotgun (WGS) entry which is preliminary data.</text>
</comment>
<feature type="region of interest" description="Disordered" evidence="1">
    <location>
        <begin position="478"/>
        <end position="675"/>
    </location>
</feature>
<dbReference type="InterPro" id="IPR000210">
    <property type="entry name" value="BTB/POZ_dom"/>
</dbReference>
<reference evidence="3 4" key="1">
    <citation type="journal article" date="2022" name="Gigascience">
        <title>A chromosome-level genome assembly and annotation of the desert horned lizard, Phrynosoma platyrhinos, provides insight into chromosomal rearrangements among reptiles.</title>
        <authorList>
            <person name="Koochekian N."/>
            <person name="Ascanio A."/>
            <person name="Farleigh K."/>
            <person name="Card D.C."/>
            <person name="Schield D.R."/>
            <person name="Castoe T.A."/>
            <person name="Jezkova T."/>
        </authorList>
    </citation>
    <scope>NUCLEOTIDE SEQUENCE [LARGE SCALE GENOMIC DNA]</scope>
    <source>
        <strain evidence="3">NK-2021</strain>
    </source>
</reference>
<dbReference type="PROSITE" id="PS50097">
    <property type="entry name" value="BTB"/>
    <property type="match status" value="1"/>
</dbReference>
<dbReference type="PANTHER" id="PTHR22427">
    <property type="entry name" value="GH15728P"/>
    <property type="match status" value="1"/>
</dbReference>
<dbReference type="InterPro" id="IPR027907">
    <property type="entry name" value="BTBD8_C"/>
</dbReference>
<feature type="domain" description="BTB" evidence="2">
    <location>
        <begin position="124"/>
        <end position="191"/>
    </location>
</feature>
<feature type="compositionally biased region" description="Basic and acidic residues" evidence="1">
    <location>
        <begin position="1090"/>
        <end position="1107"/>
    </location>
</feature>
<feature type="region of interest" description="Disordered" evidence="1">
    <location>
        <begin position="1056"/>
        <end position="1077"/>
    </location>
</feature>
<dbReference type="Pfam" id="PF26017">
    <property type="entry name" value="BACK_BTBD8"/>
    <property type="match status" value="1"/>
</dbReference>
<dbReference type="Gene3D" id="3.30.710.10">
    <property type="entry name" value="Potassium Channel Kv1.1, Chain A"/>
    <property type="match status" value="1"/>
</dbReference>
<dbReference type="InterPro" id="IPR011333">
    <property type="entry name" value="SKP1/BTB/POZ_sf"/>
</dbReference>
<feature type="region of interest" description="Disordered" evidence="1">
    <location>
        <begin position="1387"/>
        <end position="1492"/>
    </location>
</feature>
<feature type="compositionally biased region" description="Basic and acidic residues" evidence="1">
    <location>
        <begin position="521"/>
        <end position="546"/>
    </location>
</feature>
<feature type="compositionally biased region" description="Polar residues" evidence="1">
    <location>
        <begin position="1063"/>
        <end position="1073"/>
    </location>
</feature>
<evidence type="ECO:0000313" key="4">
    <source>
        <dbReference type="Proteomes" id="UP000826234"/>
    </source>
</evidence>
<feature type="compositionally biased region" description="Basic and acidic residues" evidence="1">
    <location>
        <begin position="659"/>
        <end position="672"/>
    </location>
</feature>
<feature type="region of interest" description="Disordered" evidence="1">
    <location>
        <begin position="687"/>
        <end position="913"/>
    </location>
</feature>
<evidence type="ECO:0000259" key="2">
    <source>
        <dbReference type="PROSITE" id="PS50097"/>
    </source>
</evidence>
<keyword evidence="4" id="KW-1185">Reference proteome</keyword>
<dbReference type="SUPFAM" id="SSF54695">
    <property type="entry name" value="POZ domain"/>
    <property type="match status" value="1"/>
</dbReference>
<organism evidence="3 4">
    <name type="scientific">Phrynosoma platyrhinos</name>
    <name type="common">Desert horned lizard</name>
    <dbReference type="NCBI Taxonomy" id="52577"/>
    <lineage>
        <taxon>Eukaryota</taxon>
        <taxon>Metazoa</taxon>
        <taxon>Chordata</taxon>
        <taxon>Craniata</taxon>
        <taxon>Vertebrata</taxon>
        <taxon>Euteleostomi</taxon>
        <taxon>Lepidosauria</taxon>
        <taxon>Squamata</taxon>
        <taxon>Bifurcata</taxon>
        <taxon>Unidentata</taxon>
        <taxon>Episquamata</taxon>
        <taxon>Toxicofera</taxon>
        <taxon>Iguania</taxon>
        <taxon>Phrynosomatidae</taxon>
        <taxon>Phrynosomatinae</taxon>
        <taxon>Phrynosoma</taxon>
    </lineage>
</organism>
<dbReference type="PANTHER" id="PTHR22427:SF2">
    <property type="entry name" value="BTB_POZ DOMAIN-CONTAINING PROTEIN 8"/>
    <property type="match status" value="1"/>
</dbReference>
<evidence type="ECO:0000256" key="1">
    <source>
        <dbReference type="SAM" id="MobiDB-lite"/>
    </source>
</evidence>
<feature type="compositionally biased region" description="Polar residues" evidence="1">
    <location>
        <begin position="507"/>
        <end position="519"/>
    </location>
</feature>
<gene>
    <name evidence="3" type="ORF">JD844_017607</name>
</gene>
<protein>
    <recommendedName>
        <fullName evidence="2">BTB domain-containing protein</fullName>
    </recommendedName>
</protein>
<feature type="compositionally biased region" description="Basic and acidic residues" evidence="1">
    <location>
        <begin position="1454"/>
        <end position="1476"/>
    </location>
</feature>
<proteinExistence type="predicted"/>
<feature type="compositionally biased region" description="Basic and acidic residues" evidence="1">
    <location>
        <begin position="1435"/>
        <end position="1447"/>
    </location>
</feature>
<feature type="compositionally biased region" description="Low complexity" evidence="1">
    <location>
        <begin position="876"/>
        <end position="892"/>
    </location>
</feature>
<feature type="region of interest" description="Disordered" evidence="1">
    <location>
        <begin position="1089"/>
        <end position="1165"/>
    </location>
</feature>
<dbReference type="SMART" id="SM00225">
    <property type="entry name" value="BTB"/>
    <property type="match status" value="1"/>
</dbReference>
<feature type="compositionally biased region" description="Basic and acidic residues" evidence="1">
    <location>
        <begin position="929"/>
        <end position="946"/>
    </location>
</feature>
<sequence>MTAAWFSLSRAVYSSDRNIKEAEQEILKKEISKPRFRKEDESLQISHLQNGHISAEPCLENHEKTPGHQYSSDGAIETESVPSLFIAKEIPEEAVDAEGNVAVSETASTLGRDLLMLYKKSCFSDITIWIGGKQFQVHRAILCARSSYFAAMLNGSWAESSQEHITLQGINHREMTVILHFIYGAILDFPNKADAGCILSIADMYGLEGLKEVAIYVLKRDYCNFFQKPVPGKHQPVLECLAIAHSTGEKNLYNTCMKWLVQNFVRCYSDKSFATLSPELQNDCLRMLVLSLNPQNAAQILMEANQLIDTLPQVKWTEAALALASRLQEECIAFMVMNFPEIIQSESFSALLQAQAMSSKPELLDQLFEVVQKGITTENSCCLLMAVDALLNSASVKEMGFMCKIQALRDKLWIFLVQSFYAVRHTESWKLLEPDDQQRIEAAAFDKGDDRRPAKKPVFSSSQLNRCITDASGINHTTWRADGKKNSWGGSSTNQDKMKSDGLGASGHTSATNRNSTNKALKHDDLKGKDSKKAVCKMTKESKMGEKMPSPKARAVIKPKTENNGNAKMENLLTKQDSERSSSTSSHKNAGTGKVLKNQEGKTAGARPKVLPGNSNIHIKAKPLKKTTGKESPSAIGTETLNKSNNSSTDLRMSIEQLDDSKDEKMVDEGKKHSALKMKSALKMTNGTLAKKHANDLEANSPMNSVVKKCTTKSNNEHTPQVVLKKKGNETGNSSLQQKTKNAANVTKSQGPQGDLPNLKLGLSPKQNEEKPTMQSEKQTSSKKKSKPSQTTSVKATAKIIVTAKNQSHSKKNEMGNNKDQKQKIVTGQPVLKLSSSSHKHSRSESPVQKNIHGEGQKNSSPKLENSVVLGAQLHGSNKSSPGKKNNNGMSSIEIDNRNISNSEKSTPLEEQHFKRDLEHVCTEEMRDGAHANEKNDKSPRNKNTEKCNSNELHHTQEKKSVAFENVNQNSTILASNEEILNNKTLPDSIACENEDPLVQAISADCKSKDILKDEMSIDYVNNPLHNFSEVANDISNCEHGEEKSSKACVVGSESADEFSDKSALTESQSATVESDAASKSFIGQVVEKCSSKDTDTTETPESHENSEAPFVEHWNLSSSGLDQKESPESDTGSATTSSDDIKPRSEDYDAGGSQDDEGSNERGISKCSTMLCHDFLGRSSSDTSTPEELKIYDTSLRIEVKMKKENSDLFRVISTSDDEIPRKRSETWLHQSERRGVSRGNNPSFAVAPFSQEADQVSSSADETEDEKSENENVVESLPPSEVPVQKFHGIVNLAFEDAAENDIESQEFSATKNFKRSILLSVDECEELGSDDGGEAHTPLQCPLDSATPSDVFDAISHEHHGKTFYSRYSLEIEDGFLECKEPNKEQMDKNESYSADPHGTEQKGKDNLGASVTEQKSTEKAMAIEHSQPNTENKENSKSEEKNEFQCNKVSDSDTKSQERPCHLDLHQRDNTELQKNNSTKPVDPGRSHLLTQEVHMKESEPASTEYADTALSAGDIDDCERLTQICMYEHRPPKTLSPIYEMDVGEAFEQRMESEVDILGMDFEDQQFAEQDWTLLRQLLSDQESNMDIKNSVPEDLDLAQYLINQTLFLARDSSQPQGKAQIDTFSRWTELISPLDDSSASITVASFSSEDCSSPQGEWTILELETHH</sequence>
<evidence type="ECO:0000313" key="3">
    <source>
        <dbReference type="EMBL" id="KAH0618424.1"/>
    </source>
</evidence>
<dbReference type="InterPro" id="IPR043225">
    <property type="entry name" value="BACK_BTBD8"/>
</dbReference>
<dbReference type="Pfam" id="PF00651">
    <property type="entry name" value="BTB"/>
    <property type="match status" value="1"/>
</dbReference>
<dbReference type="CDD" id="cd18490">
    <property type="entry name" value="BACK_BTBD8"/>
    <property type="match status" value="1"/>
</dbReference>
<feature type="compositionally biased region" description="Low complexity" evidence="1">
    <location>
        <begin position="1130"/>
        <end position="1139"/>
    </location>
</feature>
<accession>A0ABQ7SM78</accession>
<dbReference type="Pfam" id="PF15363">
    <property type="entry name" value="BTBD8_C"/>
    <property type="match status" value="1"/>
</dbReference>
<feature type="compositionally biased region" description="Basic and acidic residues" evidence="1">
    <location>
        <begin position="811"/>
        <end position="823"/>
    </location>
</feature>
<dbReference type="EMBL" id="JAIPUX010005289">
    <property type="protein sequence ID" value="KAH0618424.1"/>
    <property type="molecule type" value="Genomic_DNA"/>
</dbReference>
<feature type="compositionally biased region" description="Polar residues" evidence="1">
    <location>
        <begin position="730"/>
        <end position="752"/>
    </location>
</feature>
<feature type="region of interest" description="Disordered" evidence="1">
    <location>
        <begin position="1232"/>
        <end position="1283"/>
    </location>
</feature>
<name>A0ABQ7SM78_PHRPL</name>
<dbReference type="CDD" id="cd18286">
    <property type="entry name" value="BTB2_POZ_BTBD8"/>
    <property type="match status" value="1"/>
</dbReference>
<dbReference type="Proteomes" id="UP000826234">
    <property type="component" value="Unassembled WGS sequence"/>
</dbReference>
<feature type="compositionally biased region" description="Polar residues" evidence="1">
    <location>
        <begin position="635"/>
        <end position="651"/>
    </location>
</feature>
<feature type="region of interest" description="Disordered" evidence="1">
    <location>
        <begin position="929"/>
        <end position="948"/>
    </location>
</feature>